<protein>
    <submittedName>
        <fullName evidence="5">Trehalase-like protein</fullName>
    </submittedName>
</protein>
<evidence type="ECO:0000259" key="4">
    <source>
        <dbReference type="Pfam" id="PF22422"/>
    </source>
</evidence>
<reference evidence="5 6" key="1">
    <citation type="submission" date="2023-09" db="EMBL/GenBank/DDBJ databases">
        <authorList>
            <person name="Rey-Velasco X."/>
        </authorList>
    </citation>
    <scope>NUCLEOTIDE SEQUENCE [LARGE SCALE GENOMIC DNA]</scope>
    <source>
        <strain evidence="5 6">F117</strain>
    </source>
</reference>
<dbReference type="SUPFAM" id="SSF48208">
    <property type="entry name" value="Six-hairpin glycosidases"/>
    <property type="match status" value="1"/>
</dbReference>
<name>A0ABU3D611_9FLAO</name>
<dbReference type="InterPro" id="IPR004888">
    <property type="entry name" value="Glycoside_hydrolase_63"/>
</dbReference>
<keyword evidence="2" id="KW-0378">Hydrolase</keyword>
<accession>A0ABU3D611</accession>
<keyword evidence="3" id="KW-0326">Glycosidase</keyword>
<comment type="caution">
    <text evidence="5">The sequence shown here is derived from an EMBL/GenBank/DDBJ whole genome shotgun (WGS) entry which is preliminary data.</text>
</comment>
<gene>
    <name evidence="5" type="ORF">RM539_10325</name>
</gene>
<comment type="similarity">
    <text evidence="1">Belongs to the glycosyl hydrolase 63 family.</text>
</comment>
<sequence length="383" mass="45241">MTNKELFEKVNKLLNDNMEKGGGKNKPFFHFTRPSPGTYPYNFFWDTCFHVFIFCSLGEDEMAKKHIRSLFALQNKDEFVGHMIYWNRLKPGRWTDIFQSLPRLRNLFRSHTSAIIQPPLVAQAVERIYESSGDKKFLKEMLPKLKKYYSWLAGNRDFQNDKLLTIISSFESGMDWKPTFDVPAGFKPGRANWQLFLRLTGIDFRNYINNYNYKRIYKKGYFLVKDVAFNTIYAQNLRAMSRLCQIMNDPDAKAYAELSNKVVDSIMELMYNKEDDAFYDCYGKDNEQIKILTPTIFYPVILDGISEEVRKAVTKRHFFNNKEFQMPYPLPSLAKKEAAFNPNQSIYIWRGPTWIVHNWFLHKFIMIRGYGDESKKLVESIKN</sequence>
<dbReference type="InterPro" id="IPR012341">
    <property type="entry name" value="6hp_glycosidase-like_sf"/>
</dbReference>
<dbReference type="RefSeq" id="WP_311503320.1">
    <property type="nucleotide sequence ID" value="NZ_JAVRHK010000006.1"/>
</dbReference>
<dbReference type="InterPro" id="IPR054491">
    <property type="entry name" value="MGH1-like_GH"/>
</dbReference>
<evidence type="ECO:0000256" key="1">
    <source>
        <dbReference type="ARBA" id="ARBA00010833"/>
    </source>
</evidence>
<dbReference type="InterPro" id="IPR008928">
    <property type="entry name" value="6-hairpin_glycosidase_sf"/>
</dbReference>
<dbReference type="PANTHER" id="PTHR10412">
    <property type="entry name" value="MANNOSYL-OLIGOSACCHARIDE GLUCOSIDASE"/>
    <property type="match status" value="1"/>
</dbReference>
<dbReference type="Gene3D" id="1.50.10.10">
    <property type="match status" value="1"/>
</dbReference>
<dbReference type="EMBL" id="JAVRHK010000006">
    <property type="protein sequence ID" value="MDT0676976.1"/>
    <property type="molecule type" value="Genomic_DNA"/>
</dbReference>
<proteinExistence type="inferred from homology"/>
<keyword evidence="6" id="KW-1185">Reference proteome</keyword>
<dbReference type="Pfam" id="PF22422">
    <property type="entry name" value="MGH1-like_GH"/>
    <property type="match status" value="1"/>
</dbReference>
<evidence type="ECO:0000313" key="5">
    <source>
        <dbReference type="EMBL" id="MDT0676976.1"/>
    </source>
</evidence>
<evidence type="ECO:0000256" key="3">
    <source>
        <dbReference type="ARBA" id="ARBA00023295"/>
    </source>
</evidence>
<evidence type="ECO:0000256" key="2">
    <source>
        <dbReference type="ARBA" id="ARBA00022801"/>
    </source>
</evidence>
<dbReference type="PANTHER" id="PTHR10412:SF11">
    <property type="entry name" value="MANNOSYL-OLIGOSACCHARIDE GLUCOSIDASE"/>
    <property type="match status" value="1"/>
</dbReference>
<organism evidence="5 6">
    <name type="scientific">Autumnicola musiva</name>
    <dbReference type="NCBI Taxonomy" id="3075589"/>
    <lineage>
        <taxon>Bacteria</taxon>
        <taxon>Pseudomonadati</taxon>
        <taxon>Bacteroidota</taxon>
        <taxon>Flavobacteriia</taxon>
        <taxon>Flavobacteriales</taxon>
        <taxon>Flavobacteriaceae</taxon>
        <taxon>Autumnicola</taxon>
    </lineage>
</organism>
<feature type="domain" description="Mannosylglycerate hydrolase MGH1-like glycoside hydrolase" evidence="4">
    <location>
        <begin position="39"/>
        <end position="362"/>
    </location>
</feature>
<dbReference type="Proteomes" id="UP001262582">
    <property type="component" value="Unassembled WGS sequence"/>
</dbReference>
<evidence type="ECO:0000313" key="6">
    <source>
        <dbReference type="Proteomes" id="UP001262582"/>
    </source>
</evidence>